<feature type="domain" description="HTH araC/xylS-type" evidence="11">
    <location>
        <begin position="148"/>
        <end position="251"/>
    </location>
</feature>
<evidence type="ECO:0000256" key="10">
    <source>
        <dbReference type="PROSITE-ProRule" id="PRU00169"/>
    </source>
</evidence>
<evidence type="ECO:0000313" key="13">
    <source>
        <dbReference type="EMBL" id="PEG29747.1"/>
    </source>
</evidence>
<keyword evidence="5" id="KW-0902">Two-component regulatory system</keyword>
<keyword evidence="14" id="KW-1185">Reference proteome</keyword>
<keyword evidence="7 13" id="KW-0238">DNA-binding</keyword>
<dbReference type="PROSITE" id="PS01124">
    <property type="entry name" value="HTH_ARAC_FAMILY_2"/>
    <property type="match status" value="1"/>
</dbReference>
<organism evidence="13 14">
    <name type="scientific">Clostridium neonatale</name>
    <dbReference type="NCBI Taxonomy" id="137838"/>
    <lineage>
        <taxon>Bacteria</taxon>
        <taxon>Bacillati</taxon>
        <taxon>Bacillota</taxon>
        <taxon>Clostridia</taxon>
        <taxon>Eubacteriales</taxon>
        <taxon>Clostridiaceae</taxon>
        <taxon>Clostridium</taxon>
    </lineage>
</organism>
<dbReference type="InterPro" id="IPR001789">
    <property type="entry name" value="Sig_transdc_resp-reg_receiver"/>
</dbReference>
<dbReference type="SUPFAM" id="SSF46689">
    <property type="entry name" value="Homeodomain-like"/>
    <property type="match status" value="2"/>
</dbReference>
<evidence type="ECO:0000256" key="1">
    <source>
        <dbReference type="ARBA" id="ARBA00004496"/>
    </source>
</evidence>
<evidence type="ECO:0000256" key="6">
    <source>
        <dbReference type="ARBA" id="ARBA00023015"/>
    </source>
</evidence>
<dbReference type="GO" id="GO:0005737">
    <property type="term" value="C:cytoplasm"/>
    <property type="evidence" value="ECO:0007669"/>
    <property type="project" value="UniProtKB-SubCell"/>
</dbReference>
<dbReference type="InterPro" id="IPR011006">
    <property type="entry name" value="CheY-like_superfamily"/>
</dbReference>
<comment type="function">
    <text evidence="9">May play the central regulatory role in sporulation. It may be an element of the effector pathway responsible for the activation of sporulation genes in response to nutritional stress. Spo0A may act in concert with spo0H (a sigma factor) to control the expression of some genes that are critical to the sporulation process.</text>
</comment>
<dbReference type="SMART" id="SM00342">
    <property type="entry name" value="HTH_ARAC"/>
    <property type="match status" value="1"/>
</dbReference>
<dbReference type="Gene3D" id="3.40.50.2300">
    <property type="match status" value="1"/>
</dbReference>
<dbReference type="GO" id="GO:0000160">
    <property type="term" value="P:phosphorelay signal transduction system"/>
    <property type="evidence" value="ECO:0007669"/>
    <property type="project" value="UniProtKB-KW"/>
</dbReference>
<dbReference type="OrthoDB" id="324626at2"/>
<evidence type="ECO:0000256" key="7">
    <source>
        <dbReference type="ARBA" id="ARBA00023125"/>
    </source>
</evidence>
<accession>A0A2A7MDZ5</accession>
<dbReference type="InterPro" id="IPR009057">
    <property type="entry name" value="Homeodomain-like_sf"/>
</dbReference>
<evidence type="ECO:0000256" key="8">
    <source>
        <dbReference type="ARBA" id="ARBA00023163"/>
    </source>
</evidence>
<evidence type="ECO:0000313" key="14">
    <source>
        <dbReference type="Proteomes" id="UP000220840"/>
    </source>
</evidence>
<keyword evidence="4 10" id="KW-0597">Phosphoprotein</keyword>
<dbReference type="GO" id="GO:0003700">
    <property type="term" value="F:DNA-binding transcription factor activity"/>
    <property type="evidence" value="ECO:0007669"/>
    <property type="project" value="InterPro"/>
</dbReference>
<evidence type="ECO:0000256" key="5">
    <source>
        <dbReference type="ARBA" id="ARBA00023012"/>
    </source>
</evidence>
<comment type="caution">
    <text evidence="13">The sequence shown here is derived from an EMBL/GenBank/DDBJ whole genome shotgun (WGS) entry which is preliminary data.</text>
</comment>
<dbReference type="CDD" id="cd17536">
    <property type="entry name" value="REC_YesN-like"/>
    <property type="match status" value="1"/>
</dbReference>
<keyword evidence="8" id="KW-0804">Transcription</keyword>
<dbReference type="Gene3D" id="1.10.10.60">
    <property type="entry name" value="Homeodomain-like"/>
    <property type="match status" value="2"/>
</dbReference>
<reference evidence="13 14" key="1">
    <citation type="submission" date="2017-10" db="EMBL/GenBank/DDBJ databases">
        <title>Effective Description of Clostridium neonatale sp. nov. linked to necrotizing enterocolitis in neonates and a clarification of species assignable to the genus Clostridium (Prazmowski 1880) emend. Lawson and Rainey 2016.</title>
        <authorList>
            <person name="Bernard K."/>
            <person name="Burdz T."/>
            <person name="Wiebe D."/>
            <person name="Balcewich B."/>
            <person name="Alfa M."/>
            <person name="Bernier A.-M."/>
        </authorList>
    </citation>
    <scope>NUCLEOTIDE SEQUENCE [LARGE SCALE GENOMIC DNA]</scope>
    <source>
        <strain evidence="13 14">LCDC99A005</strain>
    </source>
</reference>
<proteinExistence type="predicted"/>
<feature type="modified residue" description="4-aspartylphosphate" evidence="10">
    <location>
        <position position="60"/>
    </location>
</feature>
<evidence type="ECO:0000256" key="9">
    <source>
        <dbReference type="ARBA" id="ARBA00024867"/>
    </source>
</evidence>
<dbReference type="Proteomes" id="UP000220840">
    <property type="component" value="Unassembled WGS sequence"/>
</dbReference>
<evidence type="ECO:0000259" key="12">
    <source>
        <dbReference type="PROSITE" id="PS50110"/>
    </source>
</evidence>
<dbReference type="EMBL" id="PDCJ01000003">
    <property type="protein sequence ID" value="PEG29747.1"/>
    <property type="molecule type" value="Genomic_DNA"/>
</dbReference>
<dbReference type="Pfam" id="PF00072">
    <property type="entry name" value="Response_reg"/>
    <property type="match status" value="1"/>
</dbReference>
<keyword evidence="6" id="KW-0805">Transcription regulation</keyword>
<evidence type="ECO:0000256" key="2">
    <source>
        <dbReference type="ARBA" id="ARBA00018672"/>
    </source>
</evidence>
<gene>
    <name evidence="13" type="ORF">CQ394_16850</name>
</gene>
<dbReference type="GO" id="GO:0043565">
    <property type="term" value="F:sequence-specific DNA binding"/>
    <property type="evidence" value="ECO:0007669"/>
    <property type="project" value="InterPro"/>
</dbReference>
<sequence>MMTTHKYKYIVVEDEHLIRKNLIKKIESLSIPLELVGEANNGEDAIGLVNDLCPSIVITDIRMPRSDGLELIKYIHHNYPYIKTMVLSGYNDFKYAQTALKYEAKDFLLKPVKIDELNSSLQNILISLDSENKEEASFSIDPHNLKPERLSKLLENYLINNYSSITSINDISDKFGFTNEYLSKIFKKHIGETPLKYITKIRINKAKQLLLNQPELEIKKIGELVGYKDAFYFSRVFKSNVGLYPSDYREQKLKTNNK</sequence>
<dbReference type="STRING" id="137838.GCA_001458595_00550"/>
<dbReference type="InterPro" id="IPR051552">
    <property type="entry name" value="HptR"/>
</dbReference>
<dbReference type="PANTHER" id="PTHR42713:SF3">
    <property type="entry name" value="TRANSCRIPTIONAL REGULATORY PROTEIN HPTR"/>
    <property type="match status" value="1"/>
</dbReference>
<evidence type="ECO:0000259" key="11">
    <source>
        <dbReference type="PROSITE" id="PS01124"/>
    </source>
</evidence>
<dbReference type="SUPFAM" id="SSF52172">
    <property type="entry name" value="CheY-like"/>
    <property type="match status" value="1"/>
</dbReference>
<dbReference type="InterPro" id="IPR018060">
    <property type="entry name" value="HTH_AraC"/>
</dbReference>
<name>A0A2A7MDZ5_9CLOT</name>
<dbReference type="AlphaFoldDB" id="A0A2A7MDZ5"/>
<dbReference type="Pfam" id="PF12833">
    <property type="entry name" value="HTH_18"/>
    <property type="match status" value="1"/>
</dbReference>
<feature type="domain" description="Response regulatory" evidence="12">
    <location>
        <begin position="8"/>
        <end position="125"/>
    </location>
</feature>
<dbReference type="PANTHER" id="PTHR42713">
    <property type="entry name" value="HISTIDINE KINASE-RELATED"/>
    <property type="match status" value="1"/>
</dbReference>
<comment type="subcellular location">
    <subcellularLocation>
        <location evidence="1">Cytoplasm</location>
    </subcellularLocation>
</comment>
<dbReference type="RefSeq" id="WP_097919246.1">
    <property type="nucleotide sequence ID" value="NZ_CAKJVF010000057.1"/>
</dbReference>
<protein>
    <recommendedName>
        <fullName evidence="2">Stage 0 sporulation protein A homolog</fullName>
    </recommendedName>
</protein>
<evidence type="ECO:0000256" key="4">
    <source>
        <dbReference type="ARBA" id="ARBA00022553"/>
    </source>
</evidence>
<dbReference type="PROSITE" id="PS50110">
    <property type="entry name" value="RESPONSE_REGULATORY"/>
    <property type="match status" value="1"/>
</dbReference>
<keyword evidence="3" id="KW-0963">Cytoplasm</keyword>
<evidence type="ECO:0000256" key="3">
    <source>
        <dbReference type="ARBA" id="ARBA00022490"/>
    </source>
</evidence>
<dbReference type="SMART" id="SM00448">
    <property type="entry name" value="REC"/>
    <property type="match status" value="1"/>
</dbReference>